<gene>
    <name evidence="2" type="ORF">BD626DRAFT_574057</name>
</gene>
<comment type="caution">
    <text evidence="2">The sequence shown here is derived from an EMBL/GenBank/DDBJ whole genome shotgun (WGS) entry which is preliminary data.</text>
</comment>
<feature type="domain" description="BTB" evidence="1">
    <location>
        <begin position="21"/>
        <end position="51"/>
    </location>
</feature>
<organism evidence="2 3">
    <name type="scientific">Schizophyllum amplum</name>
    <dbReference type="NCBI Taxonomy" id="97359"/>
    <lineage>
        <taxon>Eukaryota</taxon>
        <taxon>Fungi</taxon>
        <taxon>Dikarya</taxon>
        <taxon>Basidiomycota</taxon>
        <taxon>Agaricomycotina</taxon>
        <taxon>Agaricomycetes</taxon>
        <taxon>Agaricomycetidae</taxon>
        <taxon>Agaricales</taxon>
        <taxon>Schizophyllaceae</taxon>
        <taxon>Schizophyllum</taxon>
    </lineage>
</organism>
<dbReference type="STRING" id="97359.A0A550BZD1"/>
<dbReference type="AlphaFoldDB" id="A0A550BZD1"/>
<dbReference type="SMART" id="SM00225">
    <property type="entry name" value="BTB"/>
    <property type="match status" value="1"/>
</dbReference>
<accession>A0A550BZD1</accession>
<evidence type="ECO:0000313" key="3">
    <source>
        <dbReference type="Proteomes" id="UP000320762"/>
    </source>
</evidence>
<dbReference type="OrthoDB" id="2914220at2759"/>
<name>A0A550BZD1_9AGAR</name>
<reference evidence="2 3" key="1">
    <citation type="journal article" date="2019" name="New Phytol.">
        <title>Comparative genomics reveals unique wood-decay strategies and fruiting body development in the Schizophyllaceae.</title>
        <authorList>
            <person name="Almasi E."/>
            <person name="Sahu N."/>
            <person name="Krizsan K."/>
            <person name="Balint B."/>
            <person name="Kovacs G.M."/>
            <person name="Kiss B."/>
            <person name="Cseklye J."/>
            <person name="Drula E."/>
            <person name="Henrissat B."/>
            <person name="Nagy I."/>
            <person name="Chovatia M."/>
            <person name="Adam C."/>
            <person name="LaButti K."/>
            <person name="Lipzen A."/>
            <person name="Riley R."/>
            <person name="Grigoriev I.V."/>
            <person name="Nagy L.G."/>
        </authorList>
    </citation>
    <scope>NUCLEOTIDE SEQUENCE [LARGE SCALE GENOMIC DNA]</scope>
    <source>
        <strain evidence="2 3">NL-1724</strain>
    </source>
</reference>
<dbReference type="EMBL" id="VDMD01000041">
    <property type="protein sequence ID" value="TRM57910.1"/>
    <property type="molecule type" value="Genomic_DNA"/>
</dbReference>
<proteinExistence type="predicted"/>
<dbReference type="Pfam" id="PF00651">
    <property type="entry name" value="BTB"/>
    <property type="match status" value="1"/>
</dbReference>
<dbReference type="Proteomes" id="UP000320762">
    <property type="component" value="Unassembled WGS sequence"/>
</dbReference>
<protein>
    <recommendedName>
        <fullName evidence="1">BTB domain-containing protein</fullName>
    </recommendedName>
</protein>
<sequence length="251" mass="27648">MTHNENTQPRLATAPFDDEAADIILRSSDGVDFRVHKVLLSLVSSFFRDMFALPHVGRALSDDSDRGQDKEGRPVVEVEEDSANLEKLLRCCDPRCTPHALDSWDDVSAIMNLAIKYDAPCVSRHVGECLHGSSFVAETPLQVYALAVRIGNRKLAQMAAAEASRAGIANWEYCKELGNIPASAYHHLVAYHIARAQAAVKVLDGCTERSISWPDIASGAIHIYEYTAKFVLELAAALDKAVRQVDLQLEF</sequence>
<dbReference type="InterPro" id="IPR011333">
    <property type="entry name" value="SKP1/BTB/POZ_sf"/>
</dbReference>
<dbReference type="PROSITE" id="PS50097">
    <property type="entry name" value="BTB"/>
    <property type="match status" value="1"/>
</dbReference>
<keyword evidence="3" id="KW-1185">Reference proteome</keyword>
<dbReference type="CDD" id="cd18186">
    <property type="entry name" value="BTB_POZ_ZBTB_KLHL-like"/>
    <property type="match status" value="1"/>
</dbReference>
<dbReference type="Gene3D" id="3.30.710.10">
    <property type="entry name" value="Potassium Channel Kv1.1, Chain A"/>
    <property type="match status" value="1"/>
</dbReference>
<dbReference type="InterPro" id="IPR000210">
    <property type="entry name" value="BTB/POZ_dom"/>
</dbReference>
<dbReference type="SUPFAM" id="SSF54695">
    <property type="entry name" value="POZ domain"/>
    <property type="match status" value="1"/>
</dbReference>
<evidence type="ECO:0000313" key="2">
    <source>
        <dbReference type="EMBL" id="TRM57910.1"/>
    </source>
</evidence>
<evidence type="ECO:0000259" key="1">
    <source>
        <dbReference type="PROSITE" id="PS50097"/>
    </source>
</evidence>